<dbReference type="Proteomes" id="UP001054945">
    <property type="component" value="Unassembled WGS sequence"/>
</dbReference>
<name>A0AAV4N0F8_CAEEX</name>
<reference evidence="2 3" key="1">
    <citation type="submission" date="2021-06" db="EMBL/GenBank/DDBJ databases">
        <title>Caerostris extrusa draft genome.</title>
        <authorList>
            <person name="Kono N."/>
            <person name="Arakawa K."/>
        </authorList>
    </citation>
    <scope>NUCLEOTIDE SEQUENCE [LARGE SCALE GENOMIC DNA]</scope>
</reference>
<feature type="non-terminal residue" evidence="2">
    <location>
        <position position="1"/>
    </location>
</feature>
<dbReference type="AlphaFoldDB" id="A0AAV4N0F8"/>
<keyword evidence="1" id="KW-1133">Transmembrane helix</keyword>
<feature type="transmembrane region" description="Helical" evidence="1">
    <location>
        <begin position="42"/>
        <end position="67"/>
    </location>
</feature>
<evidence type="ECO:0000313" key="2">
    <source>
        <dbReference type="EMBL" id="GIX76992.1"/>
    </source>
</evidence>
<keyword evidence="1" id="KW-0812">Transmembrane</keyword>
<organism evidence="2 3">
    <name type="scientific">Caerostris extrusa</name>
    <name type="common">Bark spider</name>
    <name type="synonym">Caerostris bankana</name>
    <dbReference type="NCBI Taxonomy" id="172846"/>
    <lineage>
        <taxon>Eukaryota</taxon>
        <taxon>Metazoa</taxon>
        <taxon>Ecdysozoa</taxon>
        <taxon>Arthropoda</taxon>
        <taxon>Chelicerata</taxon>
        <taxon>Arachnida</taxon>
        <taxon>Araneae</taxon>
        <taxon>Araneomorphae</taxon>
        <taxon>Entelegynae</taxon>
        <taxon>Araneoidea</taxon>
        <taxon>Araneidae</taxon>
        <taxon>Caerostris</taxon>
    </lineage>
</organism>
<evidence type="ECO:0000313" key="3">
    <source>
        <dbReference type="Proteomes" id="UP001054945"/>
    </source>
</evidence>
<accession>A0AAV4N0F8</accession>
<proteinExistence type="predicted"/>
<keyword evidence="3" id="KW-1185">Reference proteome</keyword>
<gene>
    <name evidence="2" type="ORF">CEXT_632921</name>
</gene>
<dbReference type="EMBL" id="BPLR01020296">
    <property type="protein sequence ID" value="GIX76992.1"/>
    <property type="molecule type" value="Genomic_DNA"/>
</dbReference>
<keyword evidence="1" id="KW-0472">Membrane</keyword>
<comment type="caution">
    <text evidence="2">The sequence shown here is derived from an EMBL/GenBank/DDBJ whole genome shotgun (WGS) entry which is preliminary data.</text>
</comment>
<protein>
    <submittedName>
        <fullName evidence="2">Uncharacterized protein</fullName>
    </submittedName>
</protein>
<evidence type="ECO:0000256" key="1">
    <source>
        <dbReference type="SAM" id="Phobius"/>
    </source>
</evidence>
<sequence length="100" mass="10893">NRDVFPLLFCNQVDLQKVDCMDVWLDSQVNFDPKPFCQVPRVAVFMAARAILSLIFVNLAASSVNVADVKGGRSTRSCGKTCCFSGATVKIEKAIQHAGL</sequence>